<evidence type="ECO:0000313" key="2">
    <source>
        <dbReference type="EMBL" id="EFC40050.1"/>
    </source>
</evidence>
<dbReference type="AlphaFoldDB" id="D2VSW3"/>
<dbReference type="InterPro" id="IPR036188">
    <property type="entry name" value="FAD/NAD-bd_sf"/>
</dbReference>
<dbReference type="InParanoid" id="D2VSW3"/>
<evidence type="ECO:0000256" key="1">
    <source>
        <dbReference type="SAM" id="MobiDB-lite"/>
    </source>
</evidence>
<gene>
    <name evidence="2" type="ORF">NAEGRDRAFT_51994</name>
</gene>
<dbReference type="Proteomes" id="UP000006671">
    <property type="component" value="Unassembled WGS sequence"/>
</dbReference>
<dbReference type="RefSeq" id="XP_002672794.1">
    <property type="nucleotide sequence ID" value="XM_002672748.1"/>
</dbReference>
<keyword evidence="3" id="KW-1185">Reference proteome</keyword>
<name>D2VSW3_NAEGR</name>
<feature type="region of interest" description="Disordered" evidence="1">
    <location>
        <begin position="1"/>
        <end position="20"/>
    </location>
</feature>
<evidence type="ECO:0000313" key="3">
    <source>
        <dbReference type="Proteomes" id="UP000006671"/>
    </source>
</evidence>
<reference evidence="2 3" key="1">
    <citation type="journal article" date="2010" name="Cell">
        <title>The genome of Naegleria gruberi illuminates early eukaryotic versatility.</title>
        <authorList>
            <person name="Fritz-Laylin L.K."/>
            <person name="Prochnik S.E."/>
            <person name="Ginger M.L."/>
            <person name="Dacks J.B."/>
            <person name="Carpenter M.L."/>
            <person name="Field M.C."/>
            <person name="Kuo A."/>
            <person name="Paredez A."/>
            <person name="Chapman J."/>
            <person name="Pham J."/>
            <person name="Shu S."/>
            <person name="Neupane R."/>
            <person name="Cipriano M."/>
            <person name="Mancuso J."/>
            <person name="Tu H."/>
            <person name="Salamov A."/>
            <person name="Lindquist E."/>
            <person name="Shapiro H."/>
            <person name="Lucas S."/>
            <person name="Grigoriev I.V."/>
            <person name="Cande W.Z."/>
            <person name="Fulton C."/>
            <person name="Rokhsar D.S."/>
            <person name="Dawson S.C."/>
        </authorList>
    </citation>
    <scope>NUCLEOTIDE SEQUENCE [LARGE SCALE GENOMIC DNA]</scope>
    <source>
        <strain evidence="2 3">NEG-M</strain>
    </source>
</reference>
<feature type="compositionally biased region" description="Low complexity" evidence="1">
    <location>
        <begin position="1"/>
        <end position="18"/>
    </location>
</feature>
<dbReference type="Gene3D" id="3.50.50.60">
    <property type="entry name" value="FAD/NAD(P)-binding domain"/>
    <property type="match status" value="1"/>
</dbReference>
<organism evidence="3">
    <name type="scientific">Naegleria gruberi</name>
    <name type="common">Amoeba</name>
    <dbReference type="NCBI Taxonomy" id="5762"/>
    <lineage>
        <taxon>Eukaryota</taxon>
        <taxon>Discoba</taxon>
        <taxon>Heterolobosea</taxon>
        <taxon>Tetramitia</taxon>
        <taxon>Eutetramitia</taxon>
        <taxon>Vahlkampfiidae</taxon>
        <taxon>Naegleria</taxon>
    </lineage>
</organism>
<dbReference type="VEuPathDB" id="AmoebaDB:NAEGRDRAFT_51994"/>
<protein>
    <submittedName>
        <fullName evidence="2">Predicted protein</fullName>
    </submittedName>
</protein>
<dbReference type="GeneID" id="8850956"/>
<dbReference type="EMBL" id="GG738895">
    <property type="protein sequence ID" value="EFC40050.1"/>
    <property type="molecule type" value="Genomic_DNA"/>
</dbReference>
<accession>D2VSW3</accession>
<sequence length="607" mass="68640">MTVSSTAAASSSSSSSSSNGKHIGCENPIIINAGRSECSLTAHLITLFLAREYPMQKFILTSSFESGNSNDVLFLDVEGTASLGKLIDWHLLKGKVSYRNLKGYSVNIMLDNKRELSAINERKALIKVSDLKRAIVDFLSQTSPNVEMRLECFDEQMEIKNSQDQKLPSLKYITKEGNQEEILSQMIIDCERKSFVLRSLLSSFNSSLSVSQSPSNYAYMRLNIPFDVLNPLMSDDEIHVFQSEEVTLMAVPTFDQNSFSSTVFFKIPDLETHSNILSKFFVTQFPSTYPLISEYISNQFTVQRPEIVYNYKIGSASVGNILFIDSSEIPLFGDQKLQNCFEFLQLLRDDIGKYGITRADSQILKSTISFNQKEEDVNFIQSKITKFKEEREKIVKSKNSIMKLCWNVAKMPFVAVGNHLLEVFGFKPSDLSTGQKWMFRIAYVITAFAVKGNIQNYLELRSFTNAMVKKVGGSSTLFAEIVHQGAKDKWNLSSQLQRIVWNSTEVLTIPQIEAISGILKYSFSKKEFLDLLISSGNIQKMNAMDLLKIFTMVDLITCSSKLKMIEKLKDFIYLDSKNDIKIILADFYSSSEKELATQILQGCVRSK</sequence>
<proteinExistence type="predicted"/>
<dbReference type="KEGG" id="ngr:NAEGRDRAFT_51994"/>